<proteinExistence type="inferred from homology"/>
<reference evidence="8" key="1">
    <citation type="submission" date="2011-08" db="EMBL/GenBank/DDBJ databases">
        <authorList>
            <person name="Rombauts S."/>
        </authorList>
    </citation>
    <scope>NUCLEOTIDE SEQUENCE</scope>
    <source>
        <strain evidence="8">London</strain>
    </source>
</reference>
<dbReference type="OMA" id="DEFRGHC"/>
<dbReference type="EnsemblMetazoa" id="tetur02g01860.1">
    <property type="protein sequence ID" value="tetur02g01860.1"/>
    <property type="gene ID" value="tetur02g01860"/>
</dbReference>
<dbReference type="PANTHER" id="PTHR31872">
    <property type="entry name" value="TRANSMEMBRANE PROTEIN 179"/>
    <property type="match status" value="1"/>
</dbReference>
<dbReference type="eggNOG" id="ENOG502QW4U">
    <property type="taxonomic scope" value="Eukaryota"/>
</dbReference>
<organism evidence="7 8">
    <name type="scientific">Tetranychus urticae</name>
    <name type="common">Two-spotted spider mite</name>
    <dbReference type="NCBI Taxonomy" id="32264"/>
    <lineage>
        <taxon>Eukaryota</taxon>
        <taxon>Metazoa</taxon>
        <taxon>Ecdysozoa</taxon>
        <taxon>Arthropoda</taxon>
        <taxon>Chelicerata</taxon>
        <taxon>Arachnida</taxon>
        <taxon>Acari</taxon>
        <taxon>Acariformes</taxon>
        <taxon>Trombidiformes</taxon>
        <taxon>Prostigmata</taxon>
        <taxon>Eleutherengona</taxon>
        <taxon>Raphignathae</taxon>
        <taxon>Tetranychoidea</taxon>
        <taxon>Tetranychidae</taxon>
        <taxon>Tetranychus</taxon>
    </lineage>
</organism>
<feature type="transmembrane region" description="Helical" evidence="6">
    <location>
        <begin position="169"/>
        <end position="186"/>
    </location>
</feature>
<evidence type="ECO:0000313" key="7">
    <source>
        <dbReference type="EnsemblMetazoa" id="tetur02g01860.1"/>
    </source>
</evidence>
<name>T1JUR1_TETUR</name>
<feature type="transmembrane region" description="Helical" evidence="6">
    <location>
        <begin position="100"/>
        <end position="121"/>
    </location>
</feature>
<dbReference type="OrthoDB" id="6423876at2759"/>
<dbReference type="AlphaFoldDB" id="T1JUR1"/>
<dbReference type="STRING" id="32264.T1JUR1"/>
<evidence type="ECO:0000256" key="2">
    <source>
        <dbReference type="ARBA" id="ARBA00022692"/>
    </source>
</evidence>
<evidence type="ECO:0000256" key="1">
    <source>
        <dbReference type="ARBA" id="ARBA00004141"/>
    </source>
</evidence>
<evidence type="ECO:0000256" key="5">
    <source>
        <dbReference type="ARBA" id="ARBA00093776"/>
    </source>
</evidence>
<dbReference type="KEGG" id="tut:107371634"/>
<reference evidence="7" key="2">
    <citation type="submission" date="2015-06" db="UniProtKB">
        <authorList>
            <consortium name="EnsemblMetazoa"/>
        </authorList>
    </citation>
    <scope>IDENTIFICATION</scope>
</reference>
<dbReference type="PANTHER" id="PTHR31872:SF4">
    <property type="entry name" value="TRANSMEMBRANE PROTEIN 179"/>
    <property type="match status" value="1"/>
</dbReference>
<keyword evidence="4 6" id="KW-0472">Membrane</keyword>
<comment type="subcellular location">
    <subcellularLocation>
        <location evidence="1">Membrane</location>
        <topology evidence="1">Multi-pass membrane protein</topology>
    </subcellularLocation>
</comment>
<comment type="similarity">
    <text evidence="5">Belongs to the TMEM179 family.</text>
</comment>
<gene>
    <name evidence="7" type="primary">107371634</name>
</gene>
<protein>
    <recommendedName>
        <fullName evidence="9">Transmembrane protein 179</fullName>
    </recommendedName>
</protein>
<dbReference type="HOGENOM" id="CLU_103794_1_0_1"/>
<dbReference type="Proteomes" id="UP000015104">
    <property type="component" value="Unassembled WGS sequence"/>
</dbReference>
<dbReference type="InterPro" id="IPR029673">
    <property type="entry name" value="TMEM179"/>
</dbReference>
<dbReference type="InterPro" id="IPR059010">
    <property type="entry name" value="TMEM179-179B"/>
</dbReference>
<accession>T1JUR1</accession>
<dbReference type="Pfam" id="PF26158">
    <property type="entry name" value="Claudin_TMEM179-179B"/>
    <property type="match status" value="1"/>
</dbReference>
<evidence type="ECO:0008006" key="9">
    <source>
        <dbReference type="Google" id="ProtNLM"/>
    </source>
</evidence>
<keyword evidence="2 6" id="KW-0812">Transmembrane</keyword>
<evidence type="ECO:0000256" key="3">
    <source>
        <dbReference type="ARBA" id="ARBA00022989"/>
    </source>
</evidence>
<sequence>MAVGNFLLLTQIAGYAASTILSLCVLIPLIVNLRDMKGNCLLYTSGIFLDTGDFVPKWASSGYCTYTTVLSCQLNLVSLIQLTRMSYFLRRGVDSSFISAFWDTIVALLSVIFTILAAIFVTGGFSKWCRAVTQRFSSCEAGQGILSISSPDGVINTSNFSIQMGTVQFGIWTLFVTWVLLLVLAGRKLFIYHERENLIVSMSRDRRRYAAHGYNNLDK</sequence>
<evidence type="ECO:0000313" key="8">
    <source>
        <dbReference type="Proteomes" id="UP000015104"/>
    </source>
</evidence>
<keyword evidence="8" id="KW-1185">Reference proteome</keyword>
<evidence type="ECO:0000256" key="4">
    <source>
        <dbReference type="ARBA" id="ARBA00023136"/>
    </source>
</evidence>
<keyword evidence="3 6" id="KW-1133">Transmembrane helix</keyword>
<dbReference type="EMBL" id="CAEY01000780">
    <property type="status" value="NOT_ANNOTATED_CDS"/>
    <property type="molecule type" value="Genomic_DNA"/>
</dbReference>
<feature type="transmembrane region" description="Helical" evidence="6">
    <location>
        <begin position="12"/>
        <end position="31"/>
    </location>
</feature>
<evidence type="ECO:0000256" key="6">
    <source>
        <dbReference type="SAM" id="Phobius"/>
    </source>
</evidence>